<evidence type="ECO:0000313" key="1">
    <source>
        <dbReference type="EMBL" id="KAK4585802.1"/>
    </source>
</evidence>
<gene>
    <name evidence="1" type="ORF">RGQ29_023135</name>
</gene>
<keyword evidence="2" id="KW-1185">Reference proteome</keyword>
<dbReference type="Proteomes" id="UP001324115">
    <property type="component" value="Unassembled WGS sequence"/>
</dbReference>
<dbReference type="EMBL" id="JAXUIC010000006">
    <property type="protein sequence ID" value="KAK4585802.1"/>
    <property type="molecule type" value="Genomic_DNA"/>
</dbReference>
<evidence type="ECO:0000313" key="2">
    <source>
        <dbReference type="Proteomes" id="UP001324115"/>
    </source>
</evidence>
<reference evidence="1 2" key="1">
    <citation type="journal article" date="2023" name="G3 (Bethesda)">
        <title>A haplotype-resolved chromosome-scale genome for Quercus rubra L. provides insights into the genetics of adaptive traits for red oak species.</title>
        <authorList>
            <person name="Kapoor B."/>
            <person name="Jenkins J."/>
            <person name="Schmutz J."/>
            <person name="Zhebentyayeva T."/>
            <person name="Kuelheim C."/>
            <person name="Coggeshall M."/>
            <person name="Heim C."/>
            <person name="Lasky J.R."/>
            <person name="Leites L."/>
            <person name="Islam-Faridi N."/>
            <person name="Romero-Severson J."/>
            <person name="DeLeo V.L."/>
            <person name="Lucas S.M."/>
            <person name="Lazic D."/>
            <person name="Gailing O."/>
            <person name="Carlson J."/>
            <person name="Staton M."/>
        </authorList>
    </citation>
    <scope>NUCLEOTIDE SEQUENCE [LARGE SCALE GENOMIC DNA]</scope>
    <source>
        <strain evidence="1">Pseudo-F2</strain>
    </source>
</reference>
<name>A0AAN7F412_QUERU</name>
<protein>
    <submittedName>
        <fullName evidence="1">Uncharacterized protein</fullName>
    </submittedName>
</protein>
<sequence length="169" mass="18841">MGTLVSRKRGVLAVVPVESFPNVQPSEKKLKLIWEPIAFNDDNLEGTIQPHNDALMVIAQINGFVGSSAEVMYPDLFRGLGLKNEDLSKYDTPLVGFDGRMVISKGQILLPINMEVKEVMVTFIVVNSFSLYTTILRKPWIHAMGAVPSTLHIKVKFYTEHSITIVRGN</sequence>
<proteinExistence type="predicted"/>
<organism evidence="1 2">
    <name type="scientific">Quercus rubra</name>
    <name type="common">Northern red oak</name>
    <name type="synonym">Quercus borealis</name>
    <dbReference type="NCBI Taxonomy" id="3512"/>
    <lineage>
        <taxon>Eukaryota</taxon>
        <taxon>Viridiplantae</taxon>
        <taxon>Streptophyta</taxon>
        <taxon>Embryophyta</taxon>
        <taxon>Tracheophyta</taxon>
        <taxon>Spermatophyta</taxon>
        <taxon>Magnoliopsida</taxon>
        <taxon>eudicotyledons</taxon>
        <taxon>Gunneridae</taxon>
        <taxon>Pentapetalae</taxon>
        <taxon>rosids</taxon>
        <taxon>fabids</taxon>
        <taxon>Fagales</taxon>
        <taxon>Fagaceae</taxon>
        <taxon>Quercus</taxon>
    </lineage>
</organism>
<dbReference type="PANTHER" id="PTHR33240">
    <property type="entry name" value="OS08G0508500 PROTEIN"/>
    <property type="match status" value="1"/>
</dbReference>
<accession>A0AAN7F412</accession>
<dbReference type="AlphaFoldDB" id="A0AAN7F412"/>
<dbReference type="PANTHER" id="PTHR33240:SF15">
    <property type="entry name" value="GAG-PRO-LIKE PROTEIN"/>
    <property type="match status" value="1"/>
</dbReference>
<comment type="caution">
    <text evidence="1">The sequence shown here is derived from an EMBL/GenBank/DDBJ whole genome shotgun (WGS) entry which is preliminary data.</text>
</comment>